<organism evidence="1">
    <name type="scientific">Corethron hystrix</name>
    <dbReference type="NCBI Taxonomy" id="216773"/>
    <lineage>
        <taxon>Eukaryota</taxon>
        <taxon>Sar</taxon>
        <taxon>Stramenopiles</taxon>
        <taxon>Ochrophyta</taxon>
        <taxon>Bacillariophyta</taxon>
        <taxon>Coscinodiscophyceae</taxon>
        <taxon>Corethrophycidae</taxon>
        <taxon>Corethrales</taxon>
        <taxon>Corethraceae</taxon>
        <taxon>Corethron</taxon>
    </lineage>
</organism>
<accession>A0A7S1FKV1</accession>
<sequence length="198" mass="22311">MFTHHWTSVPECQQIECTFPNIIYDEVTNTCTPGTFYDLAVIVDQFCPIELSSGTKEASDVCPGAMARTDVCEQSPDAENTVNHHVVRYYINTDENFSVAGGQCSSCDNDPLLELKIPSNEGENFKIEGAQRDGYVFPREKKTCLEVKEFTDDELTVKFHRNTCDCDEETPEEYIINQQCKVSPNVEFCVQLGPTNIV</sequence>
<dbReference type="AlphaFoldDB" id="A0A7S1FKV1"/>
<dbReference type="EMBL" id="HBFR01000001">
    <property type="protein sequence ID" value="CAD8872843.1"/>
    <property type="molecule type" value="Transcribed_RNA"/>
</dbReference>
<protein>
    <submittedName>
        <fullName evidence="1">Uncharacterized protein</fullName>
    </submittedName>
</protein>
<gene>
    <name evidence="1" type="ORF">CHYS00102_LOCUS1</name>
</gene>
<proteinExistence type="predicted"/>
<reference evidence="1" key="1">
    <citation type="submission" date="2021-01" db="EMBL/GenBank/DDBJ databases">
        <authorList>
            <person name="Corre E."/>
            <person name="Pelletier E."/>
            <person name="Niang G."/>
            <person name="Scheremetjew M."/>
            <person name="Finn R."/>
            <person name="Kale V."/>
            <person name="Holt S."/>
            <person name="Cochrane G."/>
            <person name="Meng A."/>
            <person name="Brown T."/>
            <person name="Cohen L."/>
        </authorList>
    </citation>
    <scope>NUCLEOTIDE SEQUENCE</scope>
    <source>
        <strain evidence="1">308</strain>
    </source>
</reference>
<evidence type="ECO:0000313" key="1">
    <source>
        <dbReference type="EMBL" id="CAD8872843.1"/>
    </source>
</evidence>
<name>A0A7S1FKV1_9STRA</name>